<name>A0A6J7J150_9ZZZZ</name>
<protein>
    <submittedName>
        <fullName evidence="1">Unannotated protein</fullName>
    </submittedName>
</protein>
<organism evidence="1">
    <name type="scientific">freshwater metagenome</name>
    <dbReference type="NCBI Taxonomy" id="449393"/>
    <lineage>
        <taxon>unclassified sequences</taxon>
        <taxon>metagenomes</taxon>
        <taxon>ecological metagenomes</taxon>
    </lineage>
</organism>
<gene>
    <name evidence="1" type="ORF">UFOPK3720_01007</name>
</gene>
<reference evidence="1" key="1">
    <citation type="submission" date="2020-05" db="EMBL/GenBank/DDBJ databases">
        <authorList>
            <person name="Chiriac C."/>
            <person name="Salcher M."/>
            <person name="Ghai R."/>
            <person name="Kavagutti S V."/>
        </authorList>
    </citation>
    <scope>NUCLEOTIDE SEQUENCE</scope>
</reference>
<dbReference type="EMBL" id="CAFBNB010000184">
    <property type="protein sequence ID" value="CAB4936354.1"/>
    <property type="molecule type" value="Genomic_DNA"/>
</dbReference>
<dbReference type="AlphaFoldDB" id="A0A6J7J150"/>
<accession>A0A6J7J150</accession>
<evidence type="ECO:0000313" key="1">
    <source>
        <dbReference type="EMBL" id="CAB4936354.1"/>
    </source>
</evidence>
<proteinExistence type="predicted"/>
<sequence length="750" mass="77850">MKRIAIGLCAVAAATSLVASPSLAASSSSSEFAGVGEQRSVDSGVQVPAAKAAAVDPKADKRAGQLRDKMPFFSQEPTVVGDSLVFSVDVSPMREKGKEGSALLDRIGGNLEISRVGVDLRKTGSVTSTNAADTLLVNRVLPVRTVTKAGDQTYRVRLPKSAVSELRRLSPSKLLRRVNVEVWNDKDSNAGGVRYDRRQGTSAWLPSSYRTYLEGRRLALSCSTNCSPSKSAAIERRAVRSMGLFLPAKPPPESQPGTVVIYNGSPFDIDIAINPVQCMIPAIWDGGPPTNPPTLPSNSSYEFFQATQIAGNTYYTESQEELDQAATNGMESLQNDALVSLERAAYLKHITQSFSRGLIYFGSSMAFDITLGMVSTLIAESNACTNAGSAYNISWTNTNLGGNQSAGNVNYWVPSFSRTGGMGSPQVSPTSIPNLAPGSPLTAYNASSRNGLAVDYSTLQAELGFGGTVTLATLNEATPNSGSSAYVCNFRNQQMANQGSSSSANFGSSALGGGSSMDWGPCNATPASGSYDYLQSEYGISNASQIENTGMSILIGYSSTANVTAGPSPAQPPVSAASASACTATQAPCAYAIPTSAASPNLTVGCTPGVWDLMTPWNGVNISLSSPPSAYQASSTMSTQIAFTGFTASGTPVTDSIPVSDGGNVSSSFSPNVVNPFTFTPGNLASIQNALGGPGGYVTNWLCVMTANAFVPSGVSTFASSAVAMNLGWYGKPVVAYTPNPAGNLLSPPA</sequence>